<reference evidence="8" key="1">
    <citation type="submission" date="2015-12" db="EMBL/GenBank/DDBJ databases">
        <title>De novo transcriptome assembly of four potential Pierce s Disease insect vectors from Arizona vineyards.</title>
        <authorList>
            <person name="Tassone E.E."/>
        </authorList>
    </citation>
    <scope>NUCLEOTIDE SEQUENCE</scope>
</reference>
<dbReference type="InterPro" id="IPR000301">
    <property type="entry name" value="Tetraspanin_animals"/>
</dbReference>
<dbReference type="PROSITE" id="PS00421">
    <property type="entry name" value="TM4_1"/>
    <property type="match status" value="1"/>
</dbReference>
<feature type="transmembrane region" description="Helical" evidence="7">
    <location>
        <begin position="82"/>
        <end position="106"/>
    </location>
</feature>
<keyword evidence="6" id="KW-1015">Disulfide bond</keyword>
<gene>
    <name evidence="8" type="ORF">g.679</name>
</gene>
<organism evidence="8">
    <name type="scientific">Clastoptera arizonana</name>
    <name type="common">Arizona spittle bug</name>
    <dbReference type="NCBI Taxonomy" id="38151"/>
    <lineage>
        <taxon>Eukaryota</taxon>
        <taxon>Metazoa</taxon>
        <taxon>Ecdysozoa</taxon>
        <taxon>Arthropoda</taxon>
        <taxon>Hexapoda</taxon>
        <taxon>Insecta</taxon>
        <taxon>Pterygota</taxon>
        <taxon>Neoptera</taxon>
        <taxon>Paraneoptera</taxon>
        <taxon>Hemiptera</taxon>
        <taxon>Auchenorrhyncha</taxon>
        <taxon>Cercopoidea</taxon>
        <taxon>Clastopteridae</taxon>
        <taxon>Clastoptera</taxon>
    </lineage>
</organism>
<dbReference type="SUPFAM" id="SSF48652">
    <property type="entry name" value="Tetraspanin"/>
    <property type="match status" value="1"/>
</dbReference>
<evidence type="ECO:0000256" key="5">
    <source>
        <dbReference type="ARBA" id="ARBA00023136"/>
    </source>
</evidence>
<evidence type="ECO:0000256" key="2">
    <source>
        <dbReference type="ARBA" id="ARBA00006840"/>
    </source>
</evidence>
<sequence length="238" mass="26428">MKTWSSRMMKYLLFVFNLVFVITGIALIAIGMGTKSGNEPYQNLLDDRYFSTPSLLISVGCFIFFIAFLGCCGAIREHYCMVITFSILLSAVLITEVSAGITGYVLSDETADVMRYKVNASMYQYNKTIADTTLWDETQTDLKCCGTNSYKDWYPVFNNTLLPVSCCGPQPGAIGQLNCNADTKTLYKQPCLQAMADFISQNISKIGFGAFTIAFVQLIGVLFACRLAKNIKESYETV</sequence>
<evidence type="ECO:0000256" key="3">
    <source>
        <dbReference type="ARBA" id="ARBA00022692"/>
    </source>
</evidence>
<proteinExistence type="inferred from homology"/>
<dbReference type="AlphaFoldDB" id="A0A1B6E2W9"/>
<dbReference type="Pfam" id="PF00335">
    <property type="entry name" value="Tetraspanin"/>
    <property type="match status" value="1"/>
</dbReference>
<evidence type="ECO:0000256" key="1">
    <source>
        <dbReference type="ARBA" id="ARBA00004141"/>
    </source>
</evidence>
<keyword evidence="5 7" id="KW-0472">Membrane</keyword>
<keyword evidence="4 7" id="KW-1133">Transmembrane helix</keyword>
<comment type="subcellular location">
    <subcellularLocation>
        <location evidence="1 7">Membrane</location>
        <topology evidence="1 7">Multi-pass membrane protein</topology>
    </subcellularLocation>
</comment>
<protein>
    <recommendedName>
        <fullName evidence="7">Tetraspanin</fullName>
    </recommendedName>
</protein>
<feature type="transmembrane region" description="Helical" evidence="7">
    <location>
        <begin position="54"/>
        <end position="75"/>
    </location>
</feature>
<dbReference type="InterPro" id="IPR018503">
    <property type="entry name" value="Tetraspanin_CS"/>
</dbReference>
<dbReference type="CDD" id="cd03127">
    <property type="entry name" value="tetraspanin_LEL"/>
    <property type="match status" value="1"/>
</dbReference>
<dbReference type="InterPro" id="IPR018499">
    <property type="entry name" value="Tetraspanin/Peripherin"/>
</dbReference>
<feature type="transmembrane region" description="Helical" evidence="7">
    <location>
        <begin position="12"/>
        <end position="34"/>
    </location>
</feature>
<feature type="disulfide bond" evidence="6">
    <location>
        <begin position="145"/>
        <end position="167"/>
    </location>
</feature>
<dbReference type="EMBL" id="GEDC01005053">
    <property type="protein sequence ID" value="JAS32245.1"/>
    <property type="molecule type" value="Transcribed_RNA"/>
</dbReference>
<name>A0A1B6E2W9_9HEMI</name>
<dbReference type="PRINTS" id="PR00259">
    <property type="entry name" value="TMFOUR"/>
</dbReference>
<accession>A0A1B6E2W9</accession>
<dbReference type="Gene3D" id="1.10.1450.10">
    <property type="entry name" value="Tetraspanin"/>
    <property type="match status" value="1"/>
</dbReference>
<dbReference type="PANTHER" id="PTHR19282:SF456">
    <property type="entry name" value="CD63 MOLECULE"/>
    <property type="match status" value="1"/>
</dbReference>
<dbReference type="PIRSF" id="PIRSF002419">
    <property type="entry name" value="Tetraspanin"/>
    <property type="match status" value="1"/>
</dbReference>
<evidence type="ECO:0000256" key="7">
    <source>
        <dbReference type="RuleBase" id="RU361218"/>
    </source>
</evidence>
<evidence type="ECO:0000256" key="6">
    <source>
        <dbReference type="PIRSR" id="PIRSR002419-1"/>
    </source>
</evidence>
<evidence type="ECO:0000256" key="4">
    <source>
        <dbReference type="ARBA" id="ARBA00022989"/>
    </source>
</evidence>
<comment type="similarity">
    <text evidence="2 7">Belongs to the tetraspanin (TM4SF) family.</text>
</comment>
<evidence type="ECO:0000313" key="8">
    <source>
        <dbReference type="EMBL" id="JAS32245.1"/>
    </source>
</evidence>
<dbReference type="InterPro" id="IPR008952">
    <property type="entry name" value="Tetraspanin_EC2_sf"/>
</dbReference>
<feature type="transmembrane region" description="Helical" evidence="7">
    <location>
        <begin position="206"/>
        <end position="225"/>
    </location>
</feature>
<dbReference type="GO" id="GO:0005886">
    <property type="term" value="C:plasma membrane"/>
    <property type="evidence" value="ECO:0007669"/>
    <property type="project" value="TreeGrafter"/>
</dbReference>
<dbReference type="PANTHER" id="PTHR19282">
    <property type="entry name" value="TETRASPANIN"/>
    <property type="match status" value="1"/>
</dbReference>
<keyword evidence="3 7" id="KW-0812">Transmembrane</keyword>